<dbReference type="GO" id="GO:0043022">
    <property type="term" value="F:ribosome binding"/>
    <property type="evidence" value="ECO:0007669"/>
    <property type="project" value="TreeGrafter"/>
</dbReference>
<dbReference type="SUPFAM" id="SSF52540">
    <property type="entry name" value="P-loop containing nucleoside triphosphate hydrolases"/>
    <property type="match status" value="1"/>
</dbReference>
<dbReference type="InterPro" id="IPR025121">
    <property type="entry name" value="GTPase_HflX_N"/>
</dbReference>
<dbReference type="PROSITE" id="PS51705">
    <property type="entry name" value="G_HFLX"/>
    <property type="match status" value="1"/>
</dbReference>
<dbReference type="Pfam" id="PF13167">
    <property type="entry name" value="GTP-bdg_N"/>
    <property type="match status" value="1"/>
</dbReference>
<dbReference type="PRINTS" id="PR00326">
    <property type="entry name" value="GTP1OBG"/>
</dbReference>
<evidence type="ECO:0000256" key="3">
    <source>
        <dbReference type="ARBA" id="ARBA00022723"/>
    </source>
</evidence>
<sequence>MLISRRGEISSVIVGDHKSILIPDLERFRASSARFRGLRLIHTHLKAEELSDEDLTDLSHLRLDLIGALEVREDGSPGVLNWAHLVPENPAGDYWLIMPPEEPHRLKINFLSFIQALEDEFAKKQRVRKIDAAEKGILLRVEKNPLAGAEASLAELAQLARTCGVEVFDSIVQYRPQPDPKFMVGRGKLSAIDLRASQIGANMLIFDHELTPAQARSISNFTGLKIIDRTQVILDIFARRAHSREGKIQVELAQLRYRLPRLTHMDTSLSRLAGGIGGTGPGETKLEIDRRRIRERIHHLEKDLKAITKSRRQRYSKREKTGLPIISIVGYTNAGKSTLLNTLTKSTVLVEDKLFATLDTKSARLRFPKDTEAIITDTVGFIRNLPEELFTAFRATLDELLDADILLHVIDGSNSQFEDQIAAVEKILEELEINDKPTIRVLNKSDCVADKEMLQNLCRRLDAVAVSALDKRTLFGLMEKIESFLSGNHSFSAR</sequence>
<protein>
    <submittedName>
        <fullName evidence="8">Gtp-binding protein hflx</fullName>
    </submittedName>
</protein>
<dbReference type="InterPro" id="IPR032305">
    <property type="entry name" value="GTP-bd_M"/>
</dbReference>
<comment type="subcellular location">
    <subcellularLocation>
        <location evidence="1">Cytoplasm</location>
    </subcellularLocation>
</comment>
<name>A0A0W8FL14_9ZZZZ</name>
<proteinExistence type="inferred from homology"/>
<dbReference type="FunFam" id="3.40.50.11060:FF:000001">
    <property type="entry name" value="GTPase HflX"/>
    <property type="match status" value="1"/>
</dbReference>
<dbReference type="InterPro" id="IPR030394">
    <property type="entry name" value="G_HFLX_dom"/>
</dbReference>
<dbReference type="InterPro" id="IPR006073">
    <property type="entry name" value="GTP-bd"/>
</dbReference>
<keyword evidence="6" id="KW-0342">GTP-binding</keyword>
<dbReference type="NCBIfam" id="TIGR03156">
    <property type="entry name" value="GTP_HflX"/>
    <property type="match status" value="1"/>
</dbReference>
<dbReference type="GO" id="GO:0005737">
    <property type="term" value="C:cytoplasm"/>
    <property type="evidence" value="ECO:0007669"/>
    <property type="project" value="UniProtKB-SubCell"/>
</dbReference>
<dbReference type="GO" id="GO:0046872">
    <property type="term" value="F:metal ion binding"/>
    <property type="evidence" value="ECO:0007669"/>
    <property type="project" value="UniProtKB-KW"/>
</dbReference>
<dbReference type="InterPro" id="IPR016496">
    <property type="entry name" value="GTPase_HflX"/>
</dbReference>
<dbReference type="InterPro" id="IPR027417">
    <property type="entry name" value="P-loop_NTPase"/>
</dbReference>
<dbReference type="EMBL" id="LNQE01001044">
    <property type="protein sequence ID" value="KUG21583.1"/>
    <property type="molecule type" value="Genomic_DNA"/>
</dbReference>
<accession>A0A0W8FL14</accession>
<evidence type="ECO:0000313" key="8">
    <source>
        <dbReference type="EMBL" id="KUG21583.1"/>
    </source>
</evidence>
<dbReference type="Pfam" id="PF01926">
    <property type="entry name" value="MMR_HSR1"/>
    <property type="match status" value="1"/>
</dbReference>
<reference evidence="8" key="1">
    <citation type="journal article" date="2015" name="Proc. Natl. Acad. Sci. U.S.A.">
        <title>Networks of energetic and metabolic interactions define dynamics in microbial communities.</title>
        <authorList>
            <person name="Embree M."/>
            <person name="Liu J.K."/>
            <person name="Al-Bassam M.M."/>
            <person name="Zengler K."/>
        </authorList>
    </citation>
    <scope>NUCLEOTIDE SEQUENCE</scope>
</reference>
<dbReference type="AlphaFoldDB" id="A0A0W8FL14"/>
<keyword evidence="4" id="KW-0547">Nucleotide-binding</keyword>
<evidence type="ECO:0000256" key="2">
    <source>
        <dbReference type="ARBA" id="ARBA00022490"/>
    </source>
</evidence>
<dbReference type="GO" id="GO:0005525">
    <property type="term" value="F:GTP binding"/>
    <property type="evidence" value="ECO:0007669"/>
    <property type="project" value="UniProtKB-KW"/>
</dbReference>
<comment type="caution">
    <text evidence="8">The sequence shown here is derived from an EMBL/GenBank/DDBJ whole genome shotgun (WGS) entry which is preliminary data.</text>
</comment>
<dbReference type="Gene3D" id="3.40.50.300">
    <property type="entry name" value="P-loop containing nucleotide triphosphate hydrolases"/>
    <property type="match status" value="1"/>
</dbReference>
<dbReference type="HAMAP" id="MF_00900">
    <property type="entry name" value="GTPase_HflX"/>
    <property type="match status" value="1"/>
</dbReference>
<organism evidence="8">
    <name type="scientific">hydrocarbon metagenome</name>
    <dbReference type="NCBI Taxonomy" id="938273"/>
    <lineage>
        <taxon>unclassified sequences</taxon>
        <taxon>metagenomes</taxon>
        <taxon>ecological metagenomes</taxon>
    </lineage>
</organism>
<evidence type="ECO:0000256" key="1">
    <source>
        <dbReference type="ARBA" id="ARBA00004496"/>
    </source>
</evidence>
<gene>
    <name evidence="8" type="ORF">ASZ90_008660</name>
</gene>
<dbReference type="PANTHER" id="PTHR10229:SF0">
    <property type="entry name" value="GTP-BINDING PROTEIN 6-RELATED"/>
    <property type="match status" value="1"/>
</dbReference>
<dbReference type="Pfam" id="PF16360">
    <property type="entry name" value="GTP-bdg_M"/>
    <property type="match status" value="1"/>
</dbReference>
<dbReference type="Gene3D" id="3.40.50.11060">
    <property type="entry name" value="GTPase HflX, N-terminal domain"/>
    <property type="match status" value="1"/>
</dbReference>
<dbReference type="PANTHER" id="PTHR10229">
    <property type="entry name" value="GTP-BINDING PROTEIN HFLX"/>
    <property type="match status" value="1"/>
</dbReference>
<dbReference type="Gene3D" id="6.10.250.2860">
    <property type="match status" value="1"/>
</dbReference>
<evidence type="ECO:0000256" key="4">
    <source>
        <dbReference type="ARBA" id="ARBA00022741"/>
    </source>
</evidence>
<evidence type="ECO:0000256" key="5">
    <source>
        <dbReference type="ARBA" id="ARBA00022842"/>
    </source>
</evidence>
<feature type="domain" description="Hflx-type G" evidence="7">
    <location>
        <begin position="324"/>
        <end position="489"/>
    </location>
</feature>
<keyword evidence="5" id="KW-0460">Magnesium</keyword>
<keyword evidence="3" id="KW-0479">Metal-binding</keyword>
<evidence type="ECO:0000256" key="6">
    <source>
        <dbReference type="ARBA" id="ARBA00023134"/>
    </source>
</evidence>
<evidence type="ECO:0000259" key="7">
    <source>
        <dbReference type="PROSITE" id="PS51705"/>
    </source>
</evidence>
<dbReference type="InterPro" id="IPR042108">
    <property type="entry name" value="GTPase_HflX_N_sf"/>
</dbReference>
<dbReference type="CDD" id="cd01878">
    <property type="entry name" value="HflX"/>
    <property type="match status" value="1"/>
</dbReference>
<keyword evidence="2" id="KW-0963">Cytoplasm</keyword>